<gene>
    <name evidence="1" type="ORF">BBJ29_009474</name>
</gene>
<organism evidence="1 2">
    <name type="scientific">Phytophthora kernoviae</name>
    <dbReference type="NCBI Taxonomy" id="325452"/>
    <lineage>
        <taxon>Eukaryota</taxon>
        <taxon>Sar</taxon>
        <taxon>Stramenopiles</taxon>
        <taxon>Oomycota</taxon>
        <taxon>Peronosporomycetes</taxon>
        <taxon>Peronosporales</taxon>
        <taxon>Peronosporaceae</taxon>
        <taxon>Phytophthora</taxon>
    </lineage>
</organism>
<dbReference type="EMBL" id="MBAD02001409">
    <property type="protein sequence ID" value="RLN54983.1"/>
    <property type="molecule type" value="Genomic_DNA"/>
</dbReference>
<comment type="caution">
    <text evidence="1">The sequence shown here is derived from an EMBL/GenBank/DDBJ whole genome shotgun (WGS) entry which is preliminary data.</text>
</comment>
<dbReference type="AlphaFoldDB" id="A0A421FXY2"/>
<evidence type="ECO:0000313" key="2">
    <source>
        <dbReference type="Proteomes" id="UP000284657"/>
    </source>
</evidence>
<sequence>MKAKLAQWQFERLHPSDVYHKFGVTDAAYRISTPVTSQKTSECCYLTYVHPGPCRQASEIGLRARNMDEVPIEFQVHAQATLAMHEGMGGVLGSLLFRTTSDAVVFASAISSKDILRAFSATMAAIFVATAVSICLRPEHLQDKPVFQPRLSLVGLEAWRQVVDAPKIFRFLCLVHFMLS</sequence>
<proteinExistence type="predicted"/>
<evidence type="ECO:0000313" key="1">
    <source>
        <dbReference type="EMBL" id="RLN54983.1"/>
    </source>
</evidence>
<name>A0A421FXY2_9STRA</name>
<accession>A0A421FXY2</accession>
<protein>
    <submittedName>
        <fullName evidence="1">Uncharacterized protein</fullName>
    </submittedName>
</protein>
<dbReference type="Proteomes" id="UP000284657">
    <property type="component" value="Unassembled WGS sequence"/>
</dbReference>
<reference evidence="1 2" key="1">
    <citation type="submission" date="2018-07" db="EMBL/GenBank/DDBJ databases">
        <title>Genome sequencing of oomycete isolates from Chile give support for New Zealand origin for Phytophthora kernoviae and make available the first Nothophytophthora sp. genome.</title>
        <authorList>
            <person name="Studholme D.J."/>
            <person name="Sanfuentes E."/>
            <person name="Panda P."/>
            <person name="Hill R."/>
            <person name="Sambles C."/>
            <person name="Grant M."/>
            <person name="Williams N.M."/>
            <person name="Mcdougal R.L."/>
        </authorList>
    </citation>
    <scope>NUCLEOTIDE SEQUENCE [LARGE SCALE GENOMIC DNA]</scope>
    <source>
        <strain evidence="1">Chile7</strain>
    </source>
</reference>